<dbReference type="Proteomes" id="UP001155280">
    <property type="component" value="Unassembled WGS sequence"/>
</dbReference>
<dbReference type="InterPro" id="IPR000305">
    <property type="entry name" value="GIY-YIG_endonuc"/>
</dbReference>
<dbReference type="InterPro" id="IPR035901">
    <property type="entry name" value="GIY-YIG_endonuc_sf"/>
</dbReference>
<accession>A0A9X2I5N7</accession>
<organism evidence="3 4">
    <name type="scientific">Christiangramia oceanisediminis</name>
    <dbReference type="NCBI Taxonomy" id="2920386"/>
    <lineage>
        <taxon>Bacteria</taxon>
        <taxon>Pseudomonadati</taxon>
        <taxon>Bacteroidota</taxon>
        <taxon>Flavobacteriia</taxon>
        <taxon>Flavobacteriales</taxon>
        <taxon>Flavobacteriaceae</taxon>
        <taxon>Christiangramia</taxon>
    </lineage>
</organism>
<feature type="domain" description="GIY-YIG" evidence="2">
    <location>
        <begin position="2"/>
        <end position="78"/>
    </location>
</feature>
<dbReference type="PANTHER" id="PTHR34477">
    <property type="entry name" value="UPF0213 PROTEIN YHBQ"/>
    <property type="match status" value="1"/>
</dbReference>
<protein>
    <submittedName>
        <fullName evidence="3">GIY-YIG nuclease family protein</fullName>
    </submittedName>
</protein>
<dbReference type="Pfam" id="PF01541">
    <property type="entry name" value="GIY-YIG"/>
    <property type="match status" value="1"/>
</dbReference>
<dbReference type="RefSeq" id="WP_241550350.1">
    <property type="nucleotide sequence ID" value="NZ_JANCNS010000001.1"/>
</dbReference>
<proteinExistence type="inferred from homology"/>
<comment type="caution">
    <text evidence="3">The sequence shown here is derived from an EMBL/GenBank/DDBJ whole genome shotgun (WGS) entry which is preliminary data.</text>
</comment>
<evidence type="ECO:0000259" key="2">
    <source>
        <dbReference type="PROSITE" id="PS50164"/>
    </source>
</evidence>
<evidence type="ECO:0000313" key="4">
    <source>
        <dbReference type="Proteomes" id="UP001155280"/>
    </source>
</evidence>
<dbReference type="AlphaFoldDB" id="A0A9X2I5N7"/>
<reference evidence="3" key="1">
    <citation type="submission" date="2022-07" db="EMBL/GenBank/DDBJ databases">
        <title>Gramela sediminis sp. nov., isolated from deep-sea sediment of the Indian Ocean.</title>
        <authorList>
            <person name="Shi H."/>
        </authorList>
    </citation>
    <scope>NUCLEOTIDE SEQUENCE</scope>
    <source>
        <strain evidence="3">GC03-9</strain>
    </source>
</reference>
<keyword evidence="4" id="KW-1185">Reference proteome</keyword>
<evidence type="ECO:0000256" key="1">
    <source>
        <dbReference type="ARBA" id="ARBA00007435"/>
    </source>
</evidence>
<dbReference type="Gene3D" id="3.40.1440.10">
    <property type="entry name" value="GIY-YIG endonuclease"/>
    <property type="match status" value="1"/>
</dbReference>
<sequence length="101" mass="12264">MKLYFVYIVQCNDKSYYVGMTSNMEQRLNEHNSGKYPDAYTFSRRPVELKWIEQFTDPDIAMDWEKKLKGWSRKKKEALILNDWDRLIRLSKNYTQFGKPK</sequence>
<dbReference type="InterPro" id="IPR050190">
    <property type="entry name" value="UPF0213_domain"/>
</dbReference>
<dbReference type="CDD" id="cd10456">
    <property type="entry name" value="GIY-YIG_UPF0213"/>
    <property type="match status" value="1"/>
</dbReference>
<dbReference type="SMART" id="SM00465">
    <property type="entry name" value="GIYc"/>
    <property type="match status" value="1"/>
</dbReference>
<evidence type="ECO:0000313" key="3">
    <source>
        <dbReference type="EMBL" id="MCP9198339.1"/>
    </source>
</evidence>
<dbReference type="PANTHER" id="PTHR34477:SF1">
    <property type="entry name" value="UPF0213 PROTEIN YHBQ"/>
    <property type="match status" value="1"/>
</dbReference>
<name>A0A9X2I5N7_9FLAO</name>
<comment type="similarity">
    <text evidence="1">Belongs to the UPF0213 family.</text>
</comment>
<dbReference type="EMBL" id="JANCNS010000001">
    <property type="protein sequence ID" value="MCP9198339.1"/>
    <property type="molecule type" value="Genomic_DNA"/>
</dbReference>
<dbReference type="SUPFAM" id="SSF82771">
    <property type="entry name" value="GIY-YIG endonuclease"/>
    <property type="match status" value="1"/>
</dbReference>
<dbReference type="PROSITE" id="PS50164">
    <property type="entry name" value="GIY_YIG"/>
    <property type="match status" value="1"/>
</dbReference>
<gene>
    <name evidence="3" type="ORF">MKO06_00355</name>
</gene>